<dbReference type="Pfam" id="PF01738">
    <property type="entry name" value="DLH"/>
    <property type="match status" value="1"/>
</dbReference>
<keyword evidence="2" id="KW-0378">Hydrolase</keyword>
<evidence type="ECO:0000313" key="3">
    <source>
        <dbReference type="Proteomes" id="UP000313645"/>
    </source>
</evidence>
<dbReference type="SUPFAM" id="SSF53474">
    <property type="entry name" value="alpha/beta-Hydrolases"/>
    <property type="match status" value="1"/>
</dbReference>
<reference evidence="2 3" key="1">
    <citation type="submission" date="2019-02" db="EMBL/GenBank/DDBJ databases">
        <title>Marinobacter halodurans sp. nov., a marine bacterium isolated from sea tidal flat.</title>
        <authorList>
            <person name="Yoo Y."/>
            <person name="Lee D.W."/>
            <person name="Kim B.S."/>
            <person name="Kim J.-J."/>
        </authorList>
    </citation>
    <scope>NUCLEOTIDE SEQUENCE [LARGE SCALE GENOMIC DNA]</scope>
    <source>
        <strain evidence="2 3">YJ-S3-2</strain>
    </source>
</reference>
<keyword evidence="3" id="KW-1185">Reference proteome</keyword>
<dbReference type="EMBL" id="SJDL01000003">
    <property type="protein sequence ID" value="TBW58784.1"/>
    <property type="molecule type" value="Genomic_DNA"/>
</dbReference>
<dbReference type="Proteomes" id="UP000313645">
    <property type="component" value="Unassembled WGS sequence"/>
</dbReference>
<dbReference type="InterPro" id="IPR002925">
    <property type="entry name" value="Dienelactn_hydro"/>
</dbReference>
<evidence type="ECO:0000313" key="2">
    <source>
        <dbReference type="EMBL" id="TBW58784.1"/>
    </source>
</evidence>
<dbReference type="PANTHER" id="PTHR22946:SF0">
    <property type="entry name" value="DIENELACTONE HYDROLASE DOMAIN-CONTAINING PROTEIN"/>
    <property type="match status" value="1"/>
</dbReference>
<accession>A0ABY1ZT65</accession>
<evidence type="ECO:0000259" key="1">
    <source>
        <dbReference type="Pfam" id="PF01738"/>
    </source>
</evidence>
<dbReference type="InterPro" id="IPR050261">
    <property type="entry name" value="FrsA_esterase"/>
</dbReference>
<dbReference type="RefSeq" id="WP_131478757.1">
    <property type="nucleotide sequence ID" value="NZ_SJDL01000003.1"/>
</dbReference>
<sequence length="241" mass="26180">MKSEALEYTIDGQRYIGHIAYDDSQGGPRPGIILVHEWWGLNDFVREQAEKLAAEGYTAFAIDMYGDARQAESPDEAKSMMLAVKDAPGELEKRYRAALEVLKSHDSVDPERIASQGYCFGGAVSLNMARLGLDLKGVVSFHGNLGTEIAIRPGDIRGHLQIYAGGADAMIPPSQVAAFVEEMQEAGVRFDLISYPGAQHGFTNPGATAKGRKFGFPVGYDADAAQDAWEGALAFYRRLFG</sequence>
<gene>
    <name evidence="2" type="ORF">EZI54_02635</name>
</gene>
<comment type="caution">
    <text evidence="2">The sequence shown here is derived from an EMBL/GenBank/DDBJ whole genome shotgun (WGS) entry which is preliminary data.</text>
</comment>
<proteinExistence type="predicted"/>
<dbReference type="InterPro" id="IPR029058">
    <property type="entry name" value="AB_hydrolase_fold"/>
</dbReference>
<feature type="domain" description="Dienelactone hydrolase" evidence="1">
    <location>
        <begin position="24"/>
        <end position="238"/>
    </location>
</feature>
<dbReference type="GO" id="GO:0016787">
    <property type="term" value="F:hydrolase activity"/>
    <property type="evidence" value="ECO:0007669"/>
    <property type="project" value="UniProtKB-KW"/>
</dbReference>
<protein>
    <submittedName>
        <fullName evidence="2">Dienelactone hydrolase family protein</fullName>
    </submittedName>
</protein>
<dbReference type="Gene3D" id="3.40.50.1820">
    <property type="entry name" value="alpha/beta hydrolase"/>
    <property type="match status" value="1"/>
</dbReference>
<organism evidence="2 3">
    <name type="scientific">Marinobacter halodurans</name>
    <dbReference type="NCBI Taxonomy" id="2528979"/>
    <lineage>
        <taxon>Bacteria</taxon>
        <taxon>Pseudomonadati</taxon>
        <taxon>Pseudomonadota</taxon>
        <taxon>Gammaproteobacteria</taxon>
        <taxon>Pseudomonadales</taxon>
        <taxon>Marinobacteraceae</taxon>
        <taxon>Marinobacter</taxon>
    </lineage>
</organism>
<name>A0ABY1ZT65_9GAMM</name>
<dbReference type="PANTHER" id="PTHR22946">
    <property type="entry name" value="DIENELACTONE HYDROLASE DOMAIN-CONTAINING PROTEIN-RELATED"/>
    <property type="match status" value="1"/>
</dbReference>